<dbReference type="Proteomes" id="UP001345219">
    <property type="component" value="Chromosome 4"/>
</dbReference>
<keyword evidence="4" id="KW-0963">Cytoplasm</keyword>
<evidence type="ECO:0000256" key="3">
    <source>
        <dbReference type="ARBA" id="ARBA00018111"/>
    </source>
</evidence>
<feature type="domain" description="RecX first three-helical" evidence="7">
    <location>
        <begin position="190"/>
        <end position="224"/>
    </location>
</feature>
<dbReference type="InterPro" id="IPR053924">
    <property type="entry name" value="RecX_HTH_2nd"/>
</dbReference>
<evidence type="ECO:0000313" key="9">
    <source>
        <dbReference type="Proteomes" id="UP001345219"/>
    </source>
</evidence>
<dbReference type="Pfam" id="PF02631">
    <property type="entry name" value="RecX_HTH2"/>
    <property type="match status" value="1"/>
</dbReference>
<dbReference type="AlphaFoldDB" id="A0AAN7PRS5"/>
<keyword evidence="9" id="KW-1185">Reference proteome</keyword>
<dbReference type="EMBL" id="JAXIOK010000017">
    <property type="protein sequence ID" value="KAK4750590.1"/>
    <property type="molecule type" value="Genomic_DNA"/>
</dbReference>
<dbReference type="HAMAP" id="MF_01114">
    <property type="entry name" value="RecX"/>
    <property type="match status" value="1"/>
</dbReference>
<evidence type="ECO:0000313" key="8">
    <source>
        <dbReference type="EMBL" id="KAK4750590.1"/>
    </source>
</evidence>
<dbReference type="InterPro" id="IPR053926">
    <property type="entry name" value="RecX_HTH_1st"/>
</dbReference>
<evidence type="ECO:0000256" key="1">
    <source>
        <dbReference type="ARBA" id="ARBA00004496"/>
    </source>
</evidence>
<evidence type="ECO:0000259" key="7">
    <source>
        <dbReference type="Pfam" id="PF21982"/>
    </source>
</evidence>
<comment type="caution">
    <text evidence="8">The sequence shown here is derived from an EMBL/GenBank/DDBJ whole genome shotgun (WGS) entry which is preliminary data.</text>
</comment>
<evidence type="ECO:0000256" key="4">
    <source>
        <dbReference type="ARBA" id="ARBA00022490"/>
    </source>
</evidence>
<dbReference type="Pfam" id="PF21982">
    <property type="entry name" value="RecX_HTH1"/>
    <property type="match status" value="1"/>
</dbReference>
<evidence type="ECO:0000256" key="5">
    <source>
        <dbReference type="SAM" id="MobiDB-lite"/>
    </source>
</evidence>
<evidence type="ECO:0000259" key="6">
    <source>
        <dbReference type="Pfam" id="PF02631"/>
    </source>
</evidence>
<protein>
    <recommendedName>
        <fullName evidence="3">Regulatory protein RecX</fullName>
    </recommendedName>
</protein>
<dbReference type="PANTHER" id="PTHR33602:SF1">
    <property type="entry name" value="REGULATORY PROTEIN RECX FAMILY PROTEIN"/>
    <property type="match status" value="1"/>
</dbReference>
<proteinExistence type="inferred from homology"/>
<reference evidence="8 9" key="1">
    <citation type="journal article" date="2023" name="Hortic Res">
        <title>Pangenome of water caltrop reveals structural variations and asymmetric subgenome divergence after allopolyploidization.</title>
        <authorList>
            <person name="Zhang X."/>
            <person name="Chen Y."/>
            <person name="Wang L."/>
            <person name="Yuan Y."/>
            <person name="Fang M."/>
            <person name="Shi L."/>
            <person name="Lu R."/>
            <person name="Comes H.P."/>
            <person name="Ma Y."/>
            <person name="Chen Y."/>
            <person name="Huang G."/>
            <person name="Zhou Y."/>
            <person name="Zheng Z."/>
            <person name="Qiu Y."/>
        </authorList>
    </citation>
    <scope>NUCLEOTIDE SEQUENCE [LARGE SCALE GENOMIC DNA]</scope>
    <source>
        <tissue evidence="8">Roots</tissue>
    </source>
</reference>
<dbReference type="GO" id="GO:0006282">
    <property type="term" value="P:regulation of DNA repair"/>
    <property type="evidence" value="ECO:0007669"/>
    <property type="project" value="InterPro"/>
</dbReference>
<evidence type="ECO:0000256" key="2">
    <source>
        <dbReference type="ARBA" id="ARBA00009695"/>
    </source>
</evidence>
<comment type="similarity">
    <text evidence="2">Belongs to the RecX family.</text>
</comment>
<feature type="domain" description="RecX second three-helical" evidence="6">
    <location>
        <begin position="233"/>
        <end position="273"/>
    </location>
</feature>
<sequence length="352" mass="39881">MANFAGILSLKANLRLHSGLFSVHLLKKSGVVCSRRREYGSPFPVKYIPKKASGSNRKERYSPVELPEENDARAARFGKSISDNGWSNEVVSSNKELRDLIDRRNPMKGPVIGSSSFPEKGAIKPKDGVSMNDGVTGSSYWDMEDQYDQEAEDFMKPAAELVEEIDTDKNNIIKQDTLSNDRTRKEAEEFAIKLLGKRAYTAAEMRKKMGQKRFDAAMVDSVLSDFQKRGFINDTLYAEMFSRSRWSSSSWGPGRIKQELLRKGVRTADVDNAVRQIFEGDVNCTSHGGSRLVLSRDALDRLFVQASKQWLRSEGVTLETRKSRIIRWLQYRGFNWGVTSLILKRLESQESS</sequence>
<dbReference type="GO" id="GO:0005737">
    <property type="term" value="C:cytoplasm"/>
    <property type="evidence" value="ECO:0007669"/>
    <property type="project" value="UniProtKB-SubCell"/>
</dbReference>
<accession>A0AAN7PRS5</accession>
<feature type="region of interest" description="Disordered" evidence="5">
    <location>
        <begin position="108"/>
        <end position="131"/>
    </location>
</feature>
<dbReference type="PANTHER" id="PTHR33602">
    <property type="entry name" value="REGULATORY PROTEIN RECX FAMILY PROTEIN"/>
    <property type="match status" value="1"/>
</dbReference>
<dbReference type="InterPro" id="IPR003783">
    <property type="entry name" value="Regulatory_RecX"/>
</dbReference>
<gene>
    <name evidence="8" type="ORF">SAY87_004072</name>
</gene>
<comment type="subcellular location">
    <subcellularLocation>
        <location evidence="1">Cytoplasm</location>
    </subcellularLocation>
</comment>
<dbReference type="Gene3D" id="1.10.10.10">
    <property type="entry name" value="Winged helix-like DNA-binding domain superfamily/Winged helix DNA-binding domain"/>
    <property type="match status" value="2"/>
</dbReference>
<dbReference type="InterPro" id="IPR036388">
    <property type="entry name" value="WH-like_DNA-bd_sf"/>
</dbReference>
<organism evidence="8 9">
    <name type="scientific">Trapa incisa</name>
    <dbReference type="NCBI Taxonomy" id="236973"/>
    <lineage>
        <taxon>Eukaryota</taxon>
        <taxon>Viridiplantae</taxon>
        <taxon>Streptophyta</taxon>
        <taxon>Embryophyta</taxon>
        <taxon>Tracheophyta</taxon>
        <taxon>Spermatophyta</taxon>
        <taxon>Magnoliopsida</taxon>
        <taxon>eudicotyledons</taxon>
        <taxon>Gunneridae</taxon>
        <taxon>Pentapetalae</taxon>
        <taxon>rosids</taxon>
        <taxon>malvids</taxon>
        <taxon>Myrtales</taxon>
        <taxon>Lythraceae</taxon>
        <taxon>Trapa</taxon>
    </lineage>
</organism>
<name>A0AAN7PRS5_9MYRT</name>